<dbReference type="PIRSF" id="PIRSF037785">
    <property type="entry name" value="RecU"/>
    <property type="match status" value="1"/>
</dbReference>
<dbReference type="KEGG" id="asoc:CB4_03536"/>
<evidence type="ECO:0000313" key="16">
    <source>
        <dbReference type="Proteomes" id="UP000217696"/>
    </source>
</evidence>
<comment type="subcellular location">
    <subcellularLocation>
        <location evidence="1 13">Cytoplasm</location>
    </subcellularLocation>
</comment>
<dbReference type="GO" id="GO:0007059">
    <property type="term" value="P:chromosome segregation"/>
    <property type="evidence" value="ECO:0007669"/>
    <property type="project" value="UniProtKB-UniRule"/>
</dbReference>
<protein>
    <recommendedName>
        <fullName evidence="12 13">Holliday junction resolvase RecU</fullName>
        <ecNumber evidence="13 14">3.1.21.10</ecNumber>
    </recommendedName>
    <alternativeName>
        <fullName evidence="13">Recombination protein U homolog</fullName>
    </alternativeName>
</protein>
<comment type="catalytic activity">
    <reaction evidence="13">
        <text>Endonucleolytic cleavage at a junction such as a reciprocal single-stranded crossover between two homologous DNA duplexes (Holliday junction).</text>
        <dbReference type="EC" id="3.1.21.10"/>
    </reaction>
</comment>
<dbReference type="GO" id="GO:0008821">
    <property type="term" value="F:crossover junction DNA endonuclease activity"/>
    <property type="evidence" value="ECO:0007669"/>
    <property type="project" value="UniProtKB-EC"/>
</dbReference>
<evidence type="ECO:0000256" key="10">
    <source>
        <dbReference type="ARBA" id="ARBA00023204"/>
    </source>
</evidence>
<evidence type="ECO:0000256" key="4">
    <source>
        <dbReference type="ARBA" id="ARBA00022723"/>
    </source>
</evidence>
<accession>A0A0U5B025</accession>
<evidence type="ECO:0000256" key="7">
    <source>
        <dbReference type="ARBA" id="ARBA00022801"/>
    </source>
</evidence>
<dbReference type="NCBIfam" id="NF002584">
    <property type="entry name" value="PRK02234.1-5"/>
    <property type="match status" value="1"/>
</dbReference>
<dbReference type="GO" id="GO:0003676">
    <property type="term" value="F:nucleic acid binding"/>
    <property type="evidence" value="ECO:0007669"/>
    <property type="project" value="InterPro"/>
</dbReference>
<proteinExistence type="inferred from homology"/>
<dbReference type="CDD" id="cd22354">
    <property type="entry name" value="RecU-like"/>
    <property type="match status" value="1"/>
</dbReference>
<dbReference type="GO" id="GO:0000287">
    <property type="term" value="F:magnesium ion binding"/>
    <property type="evidence" value="ECO:0007669"/>
    <property type="project" value="UniProtKB-UniRule"/>
</dbReference>
<gene>
    <name evidence="15" type="primary">recU_2</name>
    <name evidence="13" type="synonym">recU</name>
    <name evidence="15" type="ORF">CB4_03536</name>
</gene>
<dbReference type="Gene3D" id="3.40.1350.10">
    <property type="match status" value="1"/>
</dbReference>
<feature type="binding site" evidence="13">
    <location>
        <position position="99"/>
    </location>
    <ligand>
        <name>Mg(2+)</name>
        <dbReference type="ChEBI" id="CHEBI:18420"/>
    </ligand>
</feature>
<organism evidence="15 16">
    <name type="scientific">Aneurinibacillus soli</name>
    <dbReference type="NCBI Taxonomy" id="1500254"/>
    <lineage>
        <taxon>Bacteria</taxon>
        <taxon>Bacillati</taxon>
        <taxon>Bacillota</taxon>
        <taxon>Bacilli</taxon>
        <taxon>Bacillales</taxon>
        <taxon>Paenibacillaceae</taxon>
        <taxon>Aneurinibacillus group</taxon>
        <taxon>Aneurinibacillus</taxon>
    </lineage>
</organism>
<dbReference type="InterPro" id="IPR004612">
    <property type="entry name" value="Resolv_RecU"/>
</dbReference>
<evidence type="ECO:0000256" key="6">
    <source>
        <dbReference type="ARBA" id="ARBA00022763"/>
    </source>
</evidence>
<keyword evidence="16" id="KW-1185">Reference proteome</keyword>
<evidence type="ECO:0000256" key="5">
    <source>
        <dbReference type="ARBA" id="ARBA00022759"/>
    </source>
</evidence>
<dbReference type="EC" id="3.1.21.10" evidence="13 14"/>
<evidence type="ECO:0000256" key="2">
    <source>
        <dbReference type="ARBA" id="ARBA00022490"/>
    </source>
</evidence>
<sequence length="215" mass="25072">MRKIRYPNGKQMPDTPASSYVPERMKANEFLAMMQAKQQGAANRGMTLEEEVNESNQYYVAQEIAAVHKKPTPLQIVKVDYPSRSAAVIREAYFRQPSTTDYNGVYRGRYIDFEAKETRNQTSLPLKNFHEHQINHMRLVHKQDGIAFAIIRFTMQAETYVLDASHVIRFWDDAHQADGRKSIPYAYIAKNGHRIQESYRPRLDYLSVIDRCYFS</sequence>
<keyword evidence="2 13" id="KW-0963">Cytoplasm</keyword>
<comment type="function">
    <text evidence="13">Endonuclease that resolves Holliday junction intermediates in genetic recombination. Cleaves mobile four-strand junctions by introducing symmetrical nicks in paired strands. Promotes annealing of linear ssDNA with homologous dsDNA. Required for DNA repair, homologous recombination and chromosome segregation.</text>
</comment>
<dbReference type="RefSeq" id="WP_146226634.1">
    <property type="nucleotide sequence ID" value="NZ_QJSZ01000016.1"/>
</dbReference>
<evidence type="ECO:0000256" key="14">
    <source>
        <dbReference type="NCBIfam" id="TIGR00648"/>
    </source>
</evidence>
<dbReference type="HAMAP" id="MF_00130">
    <property type="entry name" value="RecU"/>
    <property type="match status" value="1"/>
</dbReference>
<feature type="binding site" evidence="13">
    <location>
        <position position="114"/>
    </location>
    <ligand>
        <name>Mg(2+)</name>
        <dbReference type="ChEBI" id="CHEBI:18420"/>
    </ligand>
</feature>
<evidence type="ECO:0000256" key="11">
    <source>
        <dbReference type="ARBA" id="ARBA00023447"/>
    </source>
</evidence>
<keyword evidence="4 13" id="KW-0479">Metal-binding</keyword>
<keyword evidence="5 13" id="KW-0255">Endonuclease</keyword>
<dbReference type="AlphaFoldDB" id="A0A0U5B025"/>
<dbReference type="Pfam" id="PF03838">
    <property type="entry name" value="RecU"/>
    <property type="match status" value="1"/>
</dbReference>
<dbReference type="SUPFAM" id="SSF52980">
    <property type="entry name" value="Restriction endonuclease-like"/>
    <property type="match status" value="1"/>
</dbReference>
<feature type="binding site" evidence="13">
    <location>
        <position position="101"/>
    </location>
    <ligand>
        <name>Mg(2+)</name>
        <dbReference type="ChEBI" id="CHEBI:18420"/>
    </ligand>
</feature>
<feature type="site" description="Transition state stabilizer" evidence="13">
    <location>
        <position position="116"/>
    </location>
</feature>
<evidence type="ECO:0000256" key="9">
    <source>
        <dbReference type="ARBA" id="ARBA00023172"/>
    </source>
</evidence>
<name>A0A0U5B025_9BACL</name>
<dbReference type="NCBIfam" id="TIGR00648">
    <property type="entry name" value="recU"/>
    <property type="match status" value="1"/>
</dbReference>
<dbReference type="EMBL" id="AP017312">
    <property type="protein sequence ID" value="BAU29349.1"/>
    <property type="molecule type" value="Genomic_DNA"/>
</dbReference>
<keyword evidence="6 13" id="KW-0227">DNA damage</keyword>
<keyword evidence="10 13" id="KW-0234">DNA repair</keyword>
<dbReference type="GO" id="GO:0006281">
    <property type="term" value="P:DNA repair"/>
    <property type="evidence" value="ECO:0007669"/>
    <property type="project" value="UniProtKB-UniRule"/>
</dbReference>
<dbReference type="InterPro" id="IPR011856">
    <property type="entry name" value="tRNA_endonuc-like_dom_sf"/>
</dbReference>
<evidence type="ECO:0000256" key="12">
    <source>
        <dbReference type="ARBA" id="ARBA00029523"/>
    </source>
</evidence>
<keyword evidence="8 13" id="KW-0460">Magnesium</keyword>
<keyword evidence="9 13" id="KW-0233">DNA recombination</keyword>
<evidence type="ECO:0000256" key="8">
    <source>
        <dbReference type="ARBA" id="ARBA00022842"/>
    </source>
</evidence>
<dbReference type="InterPro" id="IPR011335">
    <property type="entry name" value="Restrct_endonuc-II-like"/>
</dbReference>
<dbReference type="Proteomes" id="UP000217696">
    <property type="component" value="Chromosome"/>
</dbReference>
<evidence type="ECO:0000256" key="3">
    <source>
        <dbReference type="ARBA" id="ARBA00022722"/>
    </source>
</evidence>
<comment type="cofactor">
    <cofactor evidence="13">
        <name>Mg(2+)</name>
        <dbReference type="ChEBI" id="CHEBI:18420"/>
    </cofactor>
    <text evidence="13">Binds 1 Mg(2+) ion per subunit.</text>
</comment>
<feature type="binding site" evidence="13">
    <location>
        <position position="133"/>
    </location>
    <ligand>
        <name>Mg(2+)</name>
        <dbReference type="ChEBI" id="CHEBI:18420"/>
    </ligand>
</feature>
<evidence type="ECO:0000256" key="13">
    <source>
        <dbReference type="HAMAP-Rule" id="MF_00130"/>
    </source>
</evidence>
<dbReference type="OrthoDB" id="9783592at2"/>
<dbReference type="GO" id="GO:0005737">
    <property type="term" value="C:cytoplasm"/>
    <property type="evidence" value="ECO:0007669"/>
    <property type="project" value="UniProtKB-SubCell"/>
</dbReference>
<reference evidence="15 16" key="1">
    <citation type="submission" date="2015-12" db="EMBL/GenBank/DDBJ databases">
        <title>Genome sequence of Aneurinibacillus soli.</title>
        <authorList>
            <person name="Lee J.S."/>
            <person name="Lee K.C."/>
            <person name="Kim K.K."/>
            <person name="Lee B.W."/>
        </authorList>
    </citation>
    <scope>NUCLEOTIDE SEQUENCE [LARGE SCALE GENOMIC DNA]</scope>
    <source>
        <strain evidence="15 16">CB4</strain>
    </source>
</reference>
<keyword evidence="3 13" id="KW-0540">Nuclease</keyword>
<keyword evidence="7 13" id="KW-0378">Hydrolase</keyword>
<evidence type="ECO:0000256" key="1">
    <source>
        <dbReference type="ARBA" id="ARBA00004496"/>
    </source>
</evidence>
<dbReference type="GO" id="GO:0006310">
    <property type="term" value="P:DNA recombination"/>
    <property type="evidence" value="ECO:0007669"/>
    <property type="project" value="UniProtKB-UniRule"/>
</dbReference>
<comment type="similarity">
    <text evidence="11 13">Belongs to the RecU family.</text>
</comment>
<dbReference type="NCBIfam" id="NF002581">
    <property type="entry name" value="PRK02234.1-2"/>
    <property type="match status" value="1"/>
</dbReference>
<evidence type="ECO:0000313" key="15">
    <source>
        <dbReference type="EMBL" id="BAU29349.1"/>
    </source>
</evidence>